<organism evidence="7 8">
    <name type="scientific">Buddleja alternifolia</name>
    <dbReference type="NCBI Taxonomy" id="168488"/>
    <lineage>
        <taxon>Eukaryota</taxon>
        <taxon>Viridiplantae</taxon>
        <taxon>Streptophyta</taxon>
        <taxon>Embryophyta</taxon>
        <taxon>Tracheophyta</taxon>
        <taxon>Spermatophyta</taxon>
        <taxon>Magnoliopsida</taxon>
        <taxon>eudicotyledons</taxon>
        <taxon>Gunneridae</taxon>
        <taxon>Pentapetalae</taxon>
        <taxon>asterids</taxon>
        <taxon>lamiids</taxon>
        <taxon>Lamiales</taxon>
        <taxon>Scrophulariaceae</taxon>
        <taxon>Buddlejeae</taxon>
        <taxon>Buddleja</taxon>
    </lineage>
</organism>
<dbReference type="Gene3D" id="2.170.150.80">
    <property type="entry name" value="NAC domain"/>
    <property type="match status" value="2"/>
</dbReference>
<keyword evidence="4" id="KW-0539">Nucleus</keyword>
<protein>
    <recommendedName>
        <fullName evidence="6">NAC domain-containing protein</fullName>
    </recommendedName>
</protein>
<dbReference type="PANTHER" id="PTHR31719:SF94">
    <property type="entry name" value="PROTEIN ATAF2"/>
    <property type="match status" value="1"/>
</dbReference>
<dbReference type="EMBL" id="WHWC01000012">
    <property type="protein sequence ID" value="KAG8371942.1"/>
    <property type="molecule type" value="Genomic_DNA"/>
</dbReference>
<sequence>MEWWLGYRFLPNDVELIETYLKNKLNNEALPSGFENLICDVKLYNHNPQELIGMHPLFGKDEDDERAAFERRRVMEWWLGYRFLPNDVELIETYLKNKLKSEALPSGFENLIFDVKLYDHNPQELIGMHPLFGKDEDDERYFFTPRERKYQGGIWPRRTAGNGYWKVNGNNIPIFNNDGIIIGYKMILDFYERKFDGGVRTEWKMQEYVTKEQEDNCPSSNTSRDIEQLDECVLCKIYKNKKSNRDRRQEVDQESDRDGWMSRR</sequence>
<dbReference type="SUPFAM" id="SSF101941">
    <property type="entry name" value="NAC domain"/>
    <property type="match status" value="2"/>
</dbReference>
<name>A0AAV6WWA0_9LAMI</name>
<dbReference type="PROSITE" id="PS51005">
    <property type="entry name" value="NAC"/>
    <property type="match status" value="1"/>
</dbReference>
<dbReference type="GO" id="GO:0003677">
    <property type="term" value="F:DNA binding"/>
    <property type="evidence" value="ECO:0007669"/>
    <property type="project" value="UniProtKB-KW"/>
</dbReference>
<evidence type="ECO:0000256" key="3">
    <source>
        <dbReference type="ARBA" id="ARBA00023163"/>
    </source>
</evidence>
<keyword evidence="1" id="KW-0805">Transcription regulation</keyword>
<proteinExistence type="predicted"/>
<evidence type="ECO:0000259" key="6">
    <source>
        <dbReference type="PROSITE" id="PS51005"/>
    </source>
</evidence>
<evidence type="ECO:0000256" key="4">
    <source>
        <dbReference type="ARBA" id="ARBA00023242"/>
    </source>
</evidence>
<keyword evidence="2" id="KW-0238">DNA-binding</keyword>
<dbReference type="PANTHER" id="PTHR31719">
    <property type="entry name" value="NAC TRANSCRIPTION FACTOR 56"/>
    <property type="match status" value="1"/>
</dbReference>
<evidence type="ECO:0000313" key="8">
    <source>
        <dbReference type="Proteomes" id="UP000826271"/>
    </source>
</evidence>
<evidence type="ECO:0000256" key="2">
    <source>
        <dbReference type="ARBA" id="ARBA00023125"/>
    </source>
</evidence>
<evidence type="ECO:0000256" key="5">
    <source>
        <dbReference type="SAM" id="MobiDB-lite"/>
    </source>
</evidence>
<gene>
    <name evidence="7" type="ORF">BUALT_Bualt12G0015200</name>
</gene>
<dbReference type="Pfam" id="PF02365">
    <property type="entry name" value="NAM"/>
    <property type="match status" value="2"/>
</dbReference>
<feature type="region of interest" description="Disordered" evidence="5">
    <location>
        <begin position="243"/>
        <end position="264"/>
    </location>
</feature>
<keyword evidence="8" id="KW-1185">Reference proteome</keyword>
<comment type="caution">
    <text evidence="7">The sequence shown here is derived from an EMBL/GenBank/DDBJ whole genome shotgun (WGS) entry which is preliminary data.</text>
</comment>
<feature type="compositionally biased region" description="Basic and acidic residues" evidence="5">
    <location>
        <begin position="246"/>
        <end position="264"/>
    </location>
</feature>
<dbReference type="InterPro" id="IPR003441">
    <property type="entry name" value="NAC-dom"/>
</dbReference>
<accession>A0AAV6WWA0</accession>
<evidence type="ECO:0000256" key="1">
    <source>
        <dbReference type="ARBA" id="ARBA00023015"/>
    </source>
</evidence>
<feature type="domain" description="NAC" evidence="6">
    <location>
        <begin position="77"/>
        <end position="240"/>
    </location>
</feature>
<dbReference type="Proteomes" id="UP000826271">
    <property type="component" value="Unassembled WGS sequence"/>
</dbReference>
<evidence type="ECO:0000313" key="7">
    <source>
        <dbReference type="EMBL" id="KAG8371942.1"/>
    </source>
</evidence>
<dbReference type="InterPro" id="IPR036093">
    <property type="entry name" value="NAC_dom_sf"/>
</dbReference>
<keyword evidence="3" id="KW-0804">Transcription</keyword>
<dbReference type="GO" id="GO:0006355">
    <property type="term" value="P:regulation of DNA-templated transcription"/>
    <property type="evidence" value="ECO:0007669"/>
    <property type="project" value="InterPro"/>
</dbReference>
<dbReference type="AlphaFoldDB" id="A0AAV6WWA0"/>
<reference evidence="7" key="1">
    <citation type="submission" date="2019-10" db="EMBL/GenBank/DDBJ databases">
        <authorList>
            <person name="Zhang R."/>
            <person name="Pan Y."/>
            <person name="Wang J."/>
            <person name="Ma R."/>
            <person name="Yu S."/>
        </authorList>
    </citation>
    <scope>NUCLEOTIDE SEQUENCE</scope>
    <source>
        <strain evidence="7">LA-IB0</strain>
        <tissue evidence="7">Leaf</tissue>
    </source>
</reference>